<dbReference type="eggNOG" id="COG4694">
    <property type="taxonomic scope" value="Bacteria"/>
</dbReference>
<dbReference type="Gene3D" id="3.40.50.300">
    <property type="entry name" value="P-loop containing nucleotide triphosphate hydrolases"/>
    <property type="match status" value="1"/>
</dbReference>
<dbReference type="InterPro" id="IPR026866">
    <property type="entry name" value="CR006_AAA"/>
</dbReference>
<protein>
    <submittedName>
        <fullName evidence="3">Uncharacterized protein conserved in bacteria-like protein</fullName>
    </submittedName>
</protein>
<dbReference type="AlphaFoldDB" id="Q4ZT39"/>
<dbReference type="SUPFAM" id="SSF52540">
    <property type="entry name" value="P-loop containing nucleoside triphosphate hydrolases"/>
    <property type="match status" value="1"/>
</dbReference>
<evidence type="ECO:0000259" key="2">
    <source>
        <dbReference type="Pfam" id="PF13166"/>
    </source>
</evidence>
<keyword evidence="1" id="KW-0175">Coiled coil</keyword>
<dbReference type="EMBL" id="CP000075">
    <property type="protein sequence ID" value="AAY37683.1"/>
    <property type="molecule type" value="Genomic_DNA"/>
</dbReference>
<evidence type="ECO:0000313" key="3">
    <source>
        <dbReference type="EMBL" id="AAY37683.1"/>
    </source>
</evidence>
<evidence type="ECO:0000313" key="4">
    <source>
        <dbReference type="Proteomes" id="UP000000426"/>
    </source>
</evidence>
<dbReference type="KEGG" id="psb:Psyr_2644"/>
<dbReference type="Pfam" id="PF13166">
    <property type="entry name" value="AAA_13"/>
    <property type="match status" value="1"/>
</dbReference>
<dbReference type="Proteomes" id="UP000000426">
    <property type="component" value="Chromosome"/>
</dbReference>
<organism evidence="3 4">
    <name type="scientific">Pseudomonas syringae pv. syringae (strain B728a)</name>
    <dbReference type="NCBI Taxonomy" id="205918"/>
    <lineage>
        <taxon>Bacteria</taxon>
        <taxon>Pseudomonadati</taxon>
        <taxon>Pseudomonadota</taxon>
        <taxon>Gammaproteobacteria</taxon>
        <taxon>Pseudomonadales</taxon>
        <taxon>Pseudomonadaceae</taxon>
        <taxon>Pseudomonas</taxon>
        <taxon>Pseudomonas syringae</taxon>
    </lineage>
</organism>
<dbReference type="PATRIC" id="fig|205918.7.peg.2707"/>
<feature type="domain" description="Protein CR006 P-loop" evidence="2">
    <location>
        <begin position="2"/>
        <end position="629"/>
    </location>
</feature>
<dbReference type="OrthoDB" id="9795565at2"/>
<evidence type="ECO:0000256" key="1">
    <source>
        <dbReference type="SAM" id="Coils"/>
    </source>
</evidence>
<reference evidence="3 4" key="1">
    <citation type="journal article" date="2005" name="Proc. Natl. Acad. Sci. U.S.A.">
        <title>Comparison of the complete genome sequences of Pseudomonas syringae pv. syringae B728a and pv. tomato DC3000.</title>
        <authorList>
            <person name="Feil H."/>
            <person name="Feil W.S."/>
            <person name="Chain P."/>
            <person name="Larimer F."/>
            <person name="Dibartolo G."/>
            <person name="Copeland A."/>
            <person name="Lykidis A."/>
            <person name="Trong S."/>
            <person name="Nolan M."/>
            <person name="Goltsman E."/>
            <person name="Thiel J."/>
            <person name="Malfatti S."/>
            <person name="Loper J.E."/>
            <person name="Lapidus A."/>
            <person name="Detter J.C."/>
            <person name="Land M."/>
            <person name="Richardson P.M."/>
            <person name="Kyrpides N.C."/>
            <person name="Ivanova N."/>
            <person name="Lindow S.E."/>
        </authorList>
    </citation>
    <scope>NUCLEOTIDE SEQUENCE [LARGE SCALE GENOMIC DNA]</scope>
    <source>
        <strain evidence="3 4">B728a</strain>
    </source>
</reference>
<name>Q4ZT39_PSEU2</name>
<accession>Q4ZT39</accession>
<dbReference type="HOGENOM" id="CLU_020729_1_0_6"/>
<dbReference type="InterPro" id="IPR027417">
    <property type="entry name" value="P-loop_NTPase"/>
</dbReference>
<feature type="coiled-coil region" evidence="1">
    <location>
        <begin position="280"/>
        <end position="314"/>
    </location>
</feature>
<gene>
    <name evidence="3" type="ordered locus">Psyr_2644</name>
</gene>
<sequence length="643" mass="72451">MEKNFHEEASQPGVFTLNEGNIEAEKAIADAEAAINLLTGTLDAHMMAGKEAKAAQELAKDKLKDSIWKHKTPFDNSPLAYCFNRLNTKERVLEAVAQVALAPTTDTPDALRAEAAALHGASDAVLPAIPSIKFTGGEIEADLILVEVISGSGDSYLSALIQEFGNSDWVKHALKFESHAKDQCPLCQQSLPQDFYGEVRKVFDVTYEKRLAALNALQQRYQGAVEQLLRQCNGPTYEIEAIQIHAVNLRALLQRNLQILATKVSNPTTAVSLDSSAALLKSLNDSIAVEQHKIDEFNAKVKNKQTHLDSIKDRFWVWLKNACEPQLAAFETEDQQLSKKRQQAKDGVVQMRAEIAVQRNLIAASRAATTNVDQSVESINQWLKILGLKGFELVKEEGAVPRYRLQREAVNDGVFRTLSEGEKTLISFLYFLEVCNGELNAQGGTLKGERIIVIDDPISSLSHNYVYDIASLIRRLVLHPRTRFKQVVILTHNLFFFHEMHKLLKEDKEDSLALFRICKAHYSTVVPMGENEIQNDYQACWHTLKDALNGSASASVIPNVMRNILEHYFTFVHQKESLRRALMELSDENPQFRALYRYVNRESHADSINLTDFGEIDPHAFIQRFREVFVKTNFEAHFDKMMA</sequence>
<proteinExistence type="predicted"/>